<proteinExistence type="predicted"/>
<dbReference type="Proteomes" id="UP000285146">
    <property type="component" value="Unassembled WGS sequence"/>
</dbReference>
<keyword evidence="1" id="KW-0472">Membrane</keyword>
<gene>
    <name evidence="2" type="ORF">VPNG_06808</name>
</gene>
<evidence type="ECO:0000313" key="3">
    <source>
        <dbReference type="Proteomes" id="UP000285146"/>
    </source>
</evidence>
<feature type="transmembrane region" description="Helical" evidence="1">
    <location>
        <begin position="141"/>
        <end position="160"/>
    </location>
</feature>
<dbReference type="InParanoid" id="A0A423WVT4"/>
<evidence type="ECO:0000313" key="2">
    <source>
        <dbReference type="EMBL" id="ROW07589.1"/>
    </source>
</evidence>
<comment type="caution">
    <text evidence="2">The sequence shown here is derived from an EMBL/GenBank/DDBJ whole genome shotgun (WGS) entry which is preliminary data.</text>
</comment>
<dbReference type="OrthoDB" id="4364812at2759"/>
<evidence type="ECO:0000256" key="1">
    <source>
        <dbReference type="SAM" id="Phobius"/>
    </source>
</evidence>
<keyword evidence="1" id="KW-1133">Transmembrane helix</keyword>
<keyword evidence="3" id="KW-1185">Reference proteome</keyword>
<sequence>MRKELRESVALALRLEGQGNDAEQLKVDDVEASPAGMALQANVVSSFLFIADAEAFETEKLRLSFLDTRGNIVRETRVPCTETWLMRDGWNAKKFLDSEFWSDRDKNEWPLLNDPGSVLGEISEKERLAAIPHVGIPSVGLYHTFVTALMMVGVPVMYVLRSGLQTAGIRLGEGDTGAPAVAKQYSSIRL</sequence>
<dbReference type="AlphaFoldDB" id="A0A423WVT4"/>
<name>A0A423WVT4_9PEZI</name>
<dbReference type="EMBL" id="LKEB01000037">
    <property type="protein sequence ID" value="ROW07589.1"/>
    <property type="molecule type" value="Genomic_DNA"/>
</dbReference>
<organism evidence="2 3">
    <name type="scientific">Cytospora leucostoma</name>
    <dbReference type="NCBI Taxonomy" id="1230097"/>
    <lineage>
        <taxon>Eukaryota</taxon>
        <taxon>Fungi</taxon>
        <taxon>Dikarya</taxon>
        <taxon>Ascomycota</taxon>
        <taxon>Pezizomycotina</taxon>
        <taxon>Sordariomycetes</taxon>
        <taxon>Sordariomycetidae</taxon>
        <taxon>Diaporthales</taxon>
        <taxon>Cytosporaceae</taxon>
        <taxon>Cytospora</taxon>
    </lineage>
</organism>
<keyword evidence="1" id="KW-0812">Transmembrane</keyword>
<dbReference type="STRING" id="1230097.A0A423WVT4"/>
<reference evidence="2 3" key="1">
    <citation type="submission" date="2015-09" db="EMBL/GenBank/DDBJ databases">
        <title>Host preference determinants of Valsa canker pathogens revealed by comparative genomics.</title>
        <authorList>
            <person name="Yin Z."/>
            <person name="Huang L."/>
        </authorList>
    </citation>
    <scope>NUCLEOTIDE SEQUENCE [LARGE SCALE GENOMIC DNA]</scope>
    <source>
        <strain evidence="2 3">SXYLt</strain>
    </source>
</reference>
<accession>A0A423WVT4</accession>
<protein>
    <submittedName>
        <fullName evidence="2">Uncharacterized protein</fullName>
    </submittedName>
</protein>